<proteinExistence type="predicted"/>
<reference evidence="2" key="2">
    <citation type="journal article" date="2018" name="Mol. Plant Microbe Interact.">
        <title>Genome sequence resources for the wheat stripe rust pathogen (Puccinia striiformis f. sp. tritici) and the barley stripe rust pathogen (Puccinia striiformis f. sp. hordei).</title>
        <authorList>
            <person name="Xia C."/>
            <person name="Wang M."/>
            <person name="Yin C."/>
            <person name="Cornejo O.E."/>
            <person name="Hulbert S.H."/>
            <person name="Chen X."/>
        </authorList>
    </citation>
    <scope>NUCLEOTIDE SEQUENCE [LARGE SCALE GENOMIC DNA]</scope>
    <source>
        <strain evidence="2">93-210</strain>
    </source>
</reference>
<reference evidence="2" key="1">
    <citation type="journal article" date="2018" name="BMC Genomics">
        <title>Genomic insights into host adaptation between the wheat stripe rust pathogen (Puccinia striiformis f. sp. tritici) and the barley stripe rust pathogen (Puccinia striiformis f. sp. hordei).</title>
        <authorList>
            <person name="Xia C."/>
            <person name="Wang M."/>
            <person name="Yin C."/>
            <person name="Cornejo O.E."/>
            <person name="Hulbert S.H."/>
            <person name="Chen X."/>
        </authorList>
    </citation>
    <scope>NUCLEOTIDE SEQUENCE [LARGE SCALE GENOMIC DNA]</scope>
    <source>
        <strain evidence="2">93-210</strain>
    </source>
</reference>
<protein>
    <submittedName>
        <fullName evidence="1">Uncharacterized protein</fullName>
    </submittedName>
</protein>
<evidence type="ECO:0000313" key="1">
    <source>
        <dbReference type="EMBL" id="KAI7954602.1"/>
    </source>
</evidence>
<organism evidence="1 2">
    <name type="scientific">Puccinia striiformis f. sp. tritici</name>
    <dbReference type="NCBI Taxonomy" id="168172"/>
    <lineage>
        <taxon>Eukaryota</taxon>
        <taxon>Fungi</taxon>
        <taxon>Dikarya</taxon>
        <taxon>Basidiomycota</taxon>
        <taxon>Pucciniomycotina</taxon>
        <taxon>Pucciniomycetes</taxon>
        <taxon>Pucciniales</taxon>
        <taxon>Pucciniaceae</taxon>
        <taxon>Puccinia</taxon>
    </lineage>
</organism>
<dbReference type="EMBL" id="CM045869">
    <property type="protein sequence ID" value="KAI7954602.1"/>
    <property type="molecule type" value="Genomic_DNA"/>
</dbReference>
<sequence length="614" mass="70286">MVNLSKRLFCCLALHALGGGQLAGSLPNADGPLAKGFYGMLQGAHRPETNAVIGMDASVESTEHGKINPGMPLEELNANKATIESIKTDRQEIRRLLTSLYAGNTPKFLELKSQLERLHKDLGAPIMERVLGLNGIGSWMDPLQAAFKNEPDQRSLEVQNKSGRLYHFLLGLVPKRERRPNTRGSAEPTASGHSLIKSNVASDSSSESLPQPLSTQPTRPGTVTSTSETLTGAKQVPIRNHADGSSTRANVVLHGDALDVVRGHVFREEIENWHALKKALVELPTQPNFGYSDFIEGTFRLEFLKCLYLIEQLIHKYDLLPKHLIGDVDLFEPTTLLKMIEYHTELLFKRNYNGFFGVPDSIIPQLEFLKTARAVQHFHSPLTALSAANQRYAVYLVLRVIIRHAPWRLYWFWETVRSSDRFKEICKLFNQDDFFQKVNSLSDALSKTPHQNHLSHDKSLPVVLLVNDALDFFQRPSLLKGTDFDRLEFLVTYYILDFLDQFYRPILTEILRSRSHSELFDKQLHFMRGNLKFYQNRVEDPKYPDERQDMTFLETYKDSFHEDSRLHGWIEEVANNLMQQNLSEPGKKPFTLWMDRHCYHCLFPLGKCYRYCGL</sequence>
<dbReference type="Proteomes" id="UP001060170">
    <property type="component" value="Chromosome 5"/>
</dbReference>
<evidence type="ECO:0000313" key="2">
    <source>
        <dbReference type="Proteomes" id="UP001060170"/>
    </source>
</evidence>
<gene>
    <name evidence="1" type="ORF">MJO28_005002</name>
</gene>
<accession>A0ACC0EIV2</accession>
<keyword evidence="2" id="KW-1185">Reference proteome</keyword>
<comment type="caution">
    <text evidence="1">The sequence shown here is derived from an EMBL/GenBank/DDBJ whole genome shotgun (WGS) entry which is preliminary data.</text>
</comment>
<reference evidence="1 2" key="3">
    <citation type="journal article" date="2022" name="Microbiol. Spectr.">
        <title>Folding features and dynamics of 3D genome architecture in plant fungal pathogens.</title>
        <authorList>
            <person name="Xia C."/>
        </authorList>
    </citation>
    <scope>NUCLEOTIDE SEQUENCE [LARGE SCALE GENOMIC DNA]</scope>
    <source>
        <strain evidence="1 2">93-210</strain>
    </source>
</reference>
<name>A0ACC0EIV2_9BASI</name>